<dbReference type="InterPro" id="IPR037138">
    <property type="entry name" value="His_deacetylse_dom_sf"/>
</dbReference>
<dbReference type="CDD" id="cd11599">
    <property type="entry name" value="HDAC_classII_2"/>
    <property type="match status" value="1"/>
</dbReference>
<organism evidence="3 4">
    <name type="scientific">Salinisphaera dokdonensis CL-ES53</name>
    <dbReference type="NCBI Taxonomy" id="1304272"/>
    <lineage>
        <taxon>Bacteria</taxon>
        <taxon>Pseudomonadati</taxon>
        <taxon>Pseudomonadota</taxon>
        <taxon>Gammaproteobacteria</taxon>
        <taxon>Salinisphaerales</taxon>
        <taxon>Salinisphaeraceae</taxon>
        <taxon>Salinisphaera</taxon>
    </lineage>
</organism>
<accession>A0ABV2B1S1</accession>
<protein>
    <submittedName>
        <fullName evidence="3">Histone deacetylase superfamily protein</fullName>
    </submittedName>
</protein>
<gene>
    <name evidence="3" type="ORF">SADO_11309</name>
</gene>
<dbReference type="Gene3D" id="3.40.800.20">
    <property type="entry name" value="Histone deacetylase domain"/>
    <property type="match status" value="1"/>
</dbReference>
<dbReference type="PANTHER" id="PTHR10625:SF10">
    <property type="entry name" value="HISTONE DEACETYLASE HDAC1"/>
    <property type="match status" value="1"/>
</dbReference>
<dbReference type="Pfam" id="PF00850">
    <property type="entry name" value="Hist_deacetyl"/>
    <property type="match status" value="1"/>
</dbReference>
<dbReference type="InterPro" id="IPR023801">
    <property type="entry name" value="His_deacetylse_dom"/>
</dbReference>
<keyword evidence="4" id="KW-1185">Reference proteome</keyword>
<reference evidence="3 4" key="1">
    <citation type="submission" date="2013-03" db="EMBL/GenBank/DDBJ databases">
        <title>Salinisphaera dokdonensis CL-ES53 Genome Sequencing.</title>
        <authorList>
            <person name="Li C."/>
            <person name="Lai Q."/>
            <person name="Shao Z."/>
        </authorList>
    </citation>
    <scope>NUCLEOTIDE SEQUENCE [LARGE SCALE GENOMIC DNA]</scope>
    <source>
        <strain evidence="3 4">CL-ES53</strain>
    </source>
</reference>
<dbReference type="Proteomes" id="UP001460888">
    <property type="component" value="Unassembled WGS sequence"/>
</dbReference>
<dbReference type="InterPro" id="IPR023696">
    <property type="entry name" value="Ureohydrolase_dom_sf"/>
</dbReference>
<feature type="domain" description="Histone deacetylase" evidence="2">
    <location>
        <begin position="26"/>
        <end position="310"/>
    </location>
</feature>
<evidence type="ECO:0000313" key="4">
    <source>
        <dbReference type="Proteomes" id="UP001460888"/>
    </source>
</evidence>
<dbReference type="InterPro" id="IPR000286">
    <property type="entry name" value="HDACs"/>
</dbReference>
<dbReference type="SUPFAM" id="SSF52768">
    <property type="entry name" value="Arginase/deacetylase"/>
    <property type="match status" value="1"/>
</dbReference>
<proteinExistence type="inferred from homology"/>
<evidence type="ECO:0000259" key="2">
    <source>
        <dbReference type="Pfam" id="PF00850"/>
    </source>
</evidence>
<sequence length="316" mass="34097">MPEPRRMTTAYFSHSSCPLHDMGSGHPESPARLVAVEKGMSVVGVDRRVSRRDAPQAPLDAIKRVHAPTYVDELVTFAPTKGTVRLDGDTSMNKHSLTAALHGAGSVVAATDAVIAGEVANAFCAVRPPGHHAEHDRAMGFCFFDNVAVGAAHALRAHGLKRVAILDFDVHHGNGTEDVFRNEPDVLFCSSYQNPLFPYTQDISVPGKLIKTPLKAGTPGSVFRQAVERDWLPALDAFKPEMIFVSAGFDAHRSDPLADLMFEAEDYEWVSQRIAEAADRLCDGRLVSTLEGGYALDALAASSAVHIRALCDAGER</sequence>
<name>A0ABV2B1S1_9GAMM</name>
<comment type="caution">
    <text evidence="3">The sequence shown here is derived from an EMBL/GenBank/DDBJ whole genome shotgun (WGS) entry which is preliminary data.</text>
</comment>
<dbReference type="EMBL" id="APND01000003">
    <property type="protein sequence ID" value="MES1929842.1"/>
    <property type="molecule type" value="Genomic_DNA"/>
</dbReference>
<evidence type="ECO:0000313" key="3">
    <source>
        <dbReference type="EMBL" id="MES1929842.1"/>
    </source>
</evidence>
<evidence type="ECO:0000256" key="1">
    <source>
        <dbReference type="ARBA" id="ARBA00005947"/>
    </source>
</evidence>
<comment type="similarity">
    <text evidence="1">Belongs to the histone deacetylase family.</text>
</comment>
<dbReference type="PANTHER" id="PTHR10625">
    <property type="entry name" value="HISTONE DEACETYLASE HDAC1-RELATED"/>
    <property type="match status" value="1"/>
</dbReference>
<dbReference type="PRINTS" id="PR01270">
    <property type="entry name" value="HDASUPER"/>
</dbReference>